<keyword evidence="9" id="KW-0406">Ion transport</keyword>
<keyword evidence="7" id="KW-0965">Cell junction</keyword>
<keyword evidence="4" id="KW-1003">Cell membrane</keyword>
<accession>A0AAW0Y6U9</accession>
<feature type="transmembrane region" description="Helical" evidence="12">
    <location>
        <begin position="85"/>
        <end position="108"/>
    </location>
</feature>
<feature type="non-terminal residue" evidence="14">
    <location>
        <position position="147"/>
    </location>
</feature>
<dbReference type="Proteomes" id="UP001445076">
    <property type="component" value="Unassembled WGS sequence"/>
</dbReference>
<evidence type="ECO:0000256" key="4">
    <source>
        <dbReference type="ARBA" id="ARBA00022475"/>
    </source>
</evidence>
<comment type="caution">
    <text evidence="14">The sequence shown here is derived from an EMBL/GenBank/DDBJ whole genome shotgun (WGS) entry which is preliminary data.</text>
</comment>
<dbReference type="GO" id="GO:0034220">
    <property type="term" value="P:monoatomic ion transmembrane transport"/>
    <property type="evidence" value="ECO:0007669"/>
    <property type="project" value="UniProtKB-KW"/>
</dbReference>
<dbReference type="AlphaFoldDB" id="A0AAW0Y6U9"/>
<evidence type="ECO:0000256" key="13">
    <source>
        <dbReference type="SAM" id="SignalP"/>
    </source>
</evidence>
<reference evidence="14 15" key="1">
    <citation type="journal article" date="2024" name="BMC Genomics">
        <title>Genome assembly of redclaw crayfish (Cherax quadricarinatus) provides insights into its immune adaptation and hypoxia tolerance.</title>
        <authorList>
            <person name="Liu Z."/>
            <person name="Zheng J."/>
            <person name="Li H."/>
            <person name="Fang K."/>
            <person name="Wang S."/>
            <person name="He J."/>
            <person name="Zhou D."/>
            <person name="Weng S."/>
            <person name="Chi M."/>
            <person name="Gu Z."/>
            <person name="He J."/>
            <person name="Li F."/>
            <person name="Wang M."/>
        </authorList>
    </citation>
    <scope>NUCLEOTIDE SEQUENCE [LARGE SCALE GENOMIC DNA]</scope>
    <source>
        <strain evidence="14">ZL_2023a</strain>
    </source>
</reference>
<organism evidence="14 15">
    <name type="scientific">Cherax quadricarinatus</name>
    <name type="common">Australian red claw crayfish</name>
    <dbReference type="NCBI Taxonomy" id="27406"/>
    <lineage>
        <taxon>Eukaryota</taxon>
        <taxon>Metazoa</taxon>
        <taxon>Ecdysozoa</taxon>
        <taxon>Arthropoda</taxon>
        <taxon>Crustacea</taxon>
        <taxon>Multicrustacea</taxon>
        <taxon>Malacostraca</taxon>
        <taxon>Eumalacostraca</taxon>
        <taxon>Eucarida</taxon>
        <taxon>Decapoda</taxon>
        <taxon>Pleocyemata</taxon>
        <taxon>Astacidea</taxon>
        <taxon>Parastacoidea</taxon>
        <taxon>Parastacidae</taxon>
        <taxon>Cherax</taxon>
    </lineage>
</organism>
<protein>
    <submittedName>
        <fullName evidence="14">Uncharacterized protein</fullName>
    </submittedName>
</protein>
<evidence type="ECO:0000313" key="14">
    <source>
        <dbReference type="EMBL" id="KAK8747781.1"/>
    </source>
</evidence>
<proteinExistence type="predicted"/>
<feature type="signal peptide" evidence="13">
    <location>
        <begin position="1"/>
        <end position="19"/>
    </location>
</feature>
<keyword evidence="8 12" id="KW-1133">Transmembrane helix</keyword>
<keyword evidence="13" id="KW-0732">Signal</keyword>
<evidence type="ECO:0000256" key="5">
    <source>
        <dbReference type="ARBA" id="ARBA00022692"/>
    </source>
</evidence>
<keyword evidence="11" id="KW-0407">Ion channel</keyword>
<dbReference type="EMBL" id="JARKIK010000014">
    <property type="protein sequence ID" value="KAK8747781.1"/>
    <property type="molecule type" value="Genomic_DNA"/>
</dbReference>
<feature type="chain" id="PRO_5043878195" evidence="13">
    <location>
        <begin position="20"/>
        <end position="147"/>
    </location>
</feature>
<comment type="subcellular location">
    <subcellularLocation>
        <location evidence="1">Cell junction</location>
        <location evidence="1">Gap junction</location>
    </subcellularLocation>
    <subcellularLocation>
        <location evidence="2">Cell membrane</location>
        <topology evidence="2">Multi-pass membrane protein</topology>
    </subcellularLocation>
</comment>
<keyword evidence="3" id="KW-0813">Transport</keyword>
<evidence type="ECO:0000256" key="7">
    <source>
        <dbReference type="ARBA" id="ARBA00022949"/>
    </source>
</evidence>
<dbReference type="Pfam" id="PF00876">
    <property type="entry name" value="Innexin"/>
    <property type="match status" value="1"/>
</dbReference>
<name>A0AAW0Y6U9_CHEQU</name>
<dbReference type="GO" id="GO:0005921">
    <property type="term" value="C:gap junction"/>
    <property type="evidence" value="ECO:0007669"/>
    <property type="project" value="UniProtKB-SubCell"/>
</dbReference>
<dbReference type="GO" id="GO:0005886">
    <property type="term" value="C:plasma membrane"/>
    <property type="evidence" value="ECO:0007669"/>
    <property type="project" value="UniProtKB-SubCell"/>
</dbReference>
<evidence type="ECO:0000256" key="1">
    <source>
        <dbReference type="ARBA" id="ARBA00004610"/>
    </source>
</evidence>
<evidence type="ECO:0000256" key="2">
    <source>
        <dbReference type="ARBA" id="ARBA00004651"/>
    </source>
</evidence>
<keyword evidence="5 12" id="KW-0812">Transmembrane</keyword>
<keyword evidence="6" id="KW-0303">Gap junction</keyword>
<keyword evidence="10 12" id="KW-0472">Membrane</keyword>
<gene>
    <name evidence="14" type="ORF">OTU49_016600</name>
</gene>
<evidence type="ECO:0000256" key="11">
    <source>
        <dbReference type="ARBA" id="ARBA00023303"/>
    </source>
</evidence>
<evidence type="ECO:0000256" key="10">
    <source>
        <dbReference type="ARBA" id="ARBA00023136"/>
    </source>
</evidence>
<evidence type="ECO:0000313" key="15">
    <source>
        <dbReference type="Proteomes" id="UP001445076"/>
    </source>
</evidence>
<evidence type="ECO:0000256" key="12">
    <source>
        <dbReference type="SAM" id="Phobius"/>
    </source>
</evidence>
<dbReference type="InterPro" id="IPR000990">
    <property type="entry name" value="Innexin"/>
</dbReference>
<evidence type="ECO:0000256" key="3">
    <source>
        <dbReference type="ARBA" id="ARBA00022448"/>
    </source>
</evidence>
<keyword evidence="15" id="KW-1185">Reference proteome</keyword>
<sequence>MMFILDVVSLLSYYWLTNGKIIQIFTKNHTPRDGVAYTDDMSLVFPSFARCDVKEEDYIHGDSSTRYGCYIPQAIIFQEMVTISVLLFIVLAVVTMLELVYLCAVCFVPCLGRSLMTCGGTVANIYEERVMRVVSTGDLLALSYIRR</sequence>
<evidence type="ECO:0000256" key="6">
    <source>
        <dbReference type="ARBA" id="ARBA00022868"/>
    </source>
</evidence>
<evidence type="ECO:0000256" key="8">
    <source>
        <dbReference type="ARBA" id="ARBA00022989"/>
    </source>
</evidence>
<evidence type="ECO:0000256" key="9">
    <source>
        <dbReference type="ARBA" id="ARBA00023065"/>
    </source>
</evidence>